<dbReference type="Proteomes" id="UP000694680">
    <property type="component" value="Chromosome 17"/>
</dbReference>
<dbReference type="AlphaFoldDB" id="A0A8C5I1Y7"/>
<evidence type="ECO:0000313" key="3">
    <source>
        <dbReference type="Proteomes" id="UP000694680"/>
    </source>
</evidence>
<feature type="region of interest" description="Disordered" evidence="1">
    <location>
        <begin position="95"/>
        <end position="122"/>
    </location>
</feature>
<dbReference type="Ensembl" id="ENSGWIT00000057558.1">
    <property type="protein sequence ID" value="ENSGWIP00000053370.1"/>
    <property type="gene ID" value="ENSGWIG00000025669.1"/>
</dbReference>
<feature type="region of interest" description="Disordered" evidence="1">
    <location>
        <begin position="216"/>
        <end position="244"/>
    </location>
</feature>
<proteinExistence type="predicted"/>
<accession>A0A8C5I1Y7</accession>
<evidence type="ECO:0000256" key="1">
    <source>
        <dbReference type="SAM" id="MobiDB-lite"/>
    </source>
</evidence>
<feature type="compositionally biased region" description="Basic and acidic residues" evidence="1">
    <location>
        <begin position="222"/>
        <end position="244"/>
    </location>
</feature>
<feature type="compositionally biased region" description="Low complexity" evidence="1">
    <location>
        <begin position="29"/>
        <end position="46"/>
    </location>
</feature>
<evidence type="ECO:0000313" key="2">
    <source>
        <dbReference type="Ensembl" id="ENSGWIP00000053370.1"/>
    </source>
</evidence>
<name>A0A8C5I1Y7_GOUWI</name>
<feature type="region of interest" description="Disordered" evidence="1">
    <location>
        <begin position="25"/>
        <end position="46"/>
    </location>
</feature>
<reference evidence="2" key="2">
    <citation type="submission" date="2025-08" db="UniProtKB">
        <authorList>
            <consortium name="Ensembl"/>
        </authorList>
    </citation>
    <scope>IDENTIFICATION</scope>
</reference>
<organism evidence="2 3">
    <name type="scientific">Gouania willdenowi</name>
    <name type="common">Blunt-snouted clingfish</name>
    <name type="synonym">Lepadogaster willdenowi</name>
    <dbReference type="NCBI Taxonomy" id="441366"/>
    <lineage>
        <taxon>Eukaryota</taxon>
        <taxon>Metazoa</taxon>
        <taxon>Chordata</taxon>
        <taxon>Craniata</taxon>
        <taxon>Vertebrata</taxon>
        <taxon>Euteleostomi</taxon>
        <taxon>Actinopterygii</taxon>
        <taxon>Neopterygii</taxon>
        <taxon>Teleostei</taxon>
        <taxon>Neoteleostei</taxon>
        <taxon>Acanthomorphata</taxon>
        <taxon>Ovalentaria</taxon>
        <taxon>Blenniimorphae</taxon>
        <taxon>Blenniiformes</taxon>
        <taxon>Gobiesocoidei</taxon>
        <taxon>Gobiesocidae</taxon>
        <taxon>Gobiesocinae</taxon>
        <taxon>Gouania</taxon>
    </lineage>
</organism>
<protein>
    <submittedName>
        <fullName evidence="2">Uncharacterized protein</fullName>
    </submittedName>
</protein>
<reference evidence="2" key="3">
    <citation type="submission" date="2025-09" db="UniProtKB">
        <authorList>
            <consortium name="Ensembl"/>
        </authorList>
    </citation>
    <scope>IDENTIFICATION</scope>
</reference>
<keyword evidence="3" id="KW-1185">Reference proteome</keyword>
<reference evidence="2" key="1">
    <citation type="submission" date="2020-06" db="EMBL/GenBank/DDBJ databases">
        <authorList>
            <consortium name="Wellcome Sanger Institute Data Sharing"/>
        </authorList>
    </citation>
    <scope>NUCLEOTIDE SEQUENCE [LARGE SCALE GENOMIC DNA]</scope>
</reference>
<sequence length="522" mass="59300">MDSLSPSSPNLDTNLLSQLEAALRGALQTSSSSPEPISSTPTSTELSSLLTLMSPSDSNRSNADLTLAFGKLALLMTSQLKLAQEQNQTLQNELQNKSDRLQSNPQTSDDESLSSEQDKSENLLHENQILKGENDALRNEVRYIKEDFTDVNNLLKEQTLKHEANVQTLSITNRELTALKDENSMLTHIRENYLLRIDSLERQIRNAETECRHARLLQHQGGEPKEPKPPDPVKLWDDTSHPKPKDLDRIARNLSRFEPNLDDPGEIHAYLNDLKFFLERFPNASSRDKIYVIKASSSKQVSLFIDRQPLDIRDDFEALCKILIEEYCNKNEFETGYFAAHSITQAANERPGQYYNRLLKVYFGPKNEPMMEEEQFFKELFFKNLHSSTSRHLHAAVDPKKLSSRELRSFASRAFMLNDQSHRELVHQEVYAFDTRPPDDDLINHNETSSPFVLSEKDPQLVPHGGHELQGTREHSITSVDAHIQTKGGEKVKQLLNSCTNTCLTPVLCLSSARINEQLAVP</sequence>